<keyword evidence="1" id="KW-1133">Transmembrane helix</keyword>
<reference evidence="2 3" key="1">
    <citation type="submission" date="2020-05" db="EMBL/GenBank/DDBJ databases">
        <authorList>
            <person name="Niu N."/>
        </authorList>
    </citation>
    <scope>NUCLEOTIDE SEQUENCE [LARGE SCALE GENOMIC DNA]</scope>
    <source>
        <strain evidence="2 3">LMG10982</strain>
    </source>
</reference>
<sequence>MFDTYYTPEELERKRRRDAILKKDMADMTDADWDEFVRMVKADEDDKRLKKRVLLGFIIAIGLAAAYPLQALIVFPVFLAIFFVVFILVFFSIF</sequence>
<feature type="transmembrane region" description="Helical" evidence="1">
    <location>
        <begin position="73"/>
        <end position="93"/>
    </location>
</feature>
<keyword evidence="1" id="KW-0472">Membrane</keyword>
<accession>A0A7Y4LDP1</accession>
<keyword evidence="1" id="KW-0812">Transmembrane</keyword>
<organism evidence="2 3">
    <name type="scientific">Pelistega europaea</name>
    <dbReference type="NCBI Taxonomy" id="106147"/>
    <lineage>
        <taxon>Bacteria</taxon>
        <taxon>Pseudomonadati</taxon>
        <taxon>Pseudomonadota</taxon>
        <taxon>Betaproteobacteria</taxon>
        <taxon>Burkholderiales</taxon>
        <taxon>Alcaligenaceae</taxon>
        <taxon>Pelistega</taxon>
    </lineage>
</organism>
<dbReference type="AlphaFoldDB" id="A0A7Y4LDP1"/>
<keyword evidence="3" id="KW-1185">Reference proteome</keyword>
<protein>
    <submittedName>
        <fullName evidence="2">Uncharacterized protein</fullName>
    </submittedName>
</protein>
<feature type="transmembrane region" description="Helical" evidence="1">
    <location>
        <begin position="49"/>
        <end position="67"/>
    </location>
</feature>
<comment type="caution">
    <text evidence="2">The sequence shown here is derived from an EMBL/GenBank/DDBJ whole genome shotgun (WGS) entry which is preliminary data.</text>
</comment>
<dbReference type="RefSeq" id="WP_171589510.1">
    <property type="nucleotide sequence ID" value="NZ_JABGBO010000013.1"/>
</dbReference>
<name>A0A7Y4LDP1_9BURK</name>
<evidence type="ECO:0000313" key="2">
    <source>
        <dbReference type="EMBL" id="NOL50527.1"/>
    </source>
</evidence>
<proteinExistence type="predicted"/>
<gene>
    <name evidence="2" type="ORF">HKX40_10345</name>
</gene>
<evidence type="ECO:0000256" key="1">
    <source>
        <dbReference type="SAM" id="Phobius"/>
    </source>
</evidence>
<evidence type="ECO:0000313" key="3">
    <source>
        <dbReference type="Proteomes" id="UP000541421"/>
    </source>
</evidence>
<dbReference type="EMBL" id="JABGBO010000013">
    <property type="protein sequence ID" value="NOL50527.1"/>
    <property type="molecule type" value="Genomic_DNA"/>
</dbReference>
<dbReference type="Proteomes" id="UP000541421">
    <property type="component" value="Unassembled WGS sequence"/>
</dbReference>